<sequence>MSVLSPSFIESVVHDRVINCTTIAGVALLIWDYFIILPDEVALMWPSRWNVSKILFLLNRYLAFVDPIMLINVLVFGDD</sequence>
<dbReference type="EMBL" id="ML170164">
    <property type="protein sequence ID" value="TDL25183.1"/>
    <property type="molecule type" value="Genomic_DNA"/>
</dbReference>
<organism evidence="3 4">
    <name type="scientific">Rickenella mellea</name>
    <dbReference type="NCBI Taxonomy" id="50990"/>
    <lineage>
        <taxon>Eukaryota</taxon>
        <taxon>Fungi</taxon>
        <taxon>Dikarya</taxon>
        <taxon>Basidiomycota</taxon>
        <taxon>Agaricomycotina</taxon>
        <taxon>Agaricomycetes</taxon>
        <taxon>Hymenochaetales</taxon>
        <taxon>Rickenellaceae</taxon>
        <taxon>Rickenella</taxon>
    </lineage>
</organism>
<keyword evidence="1" id="KW-0472">Membrane</keyword>
<evidence type="ECO:0000256" key="1">
    <source>
        <dbReference type="SAM" id="Phobius"/>
    </source>
</evidence>
<feature type="transmembrane region" description="Helical" evidence="1">
    <location>
        <begin position="57"/>
        <end position="77"/>
    </location>
</feature>
<name>A0A4Y7QBY4_9AGAM</name>
<evidence type="ECO:0000259" key="2">
    <source>
        <dbReference type="Pfam" id="PF20151"/>
    </source>
</evidence>
<feature type="transmembrane region" description="Helical" evidence="1">
    <location>
        <begin position="16"/>
        <end position="36"/>
    </location>
</feature>
<dbReference type="InterPro" id="IPR045340">
    <property type="entry name" value="DUF6533"/>
</dbReference>
<keyword evidence="1" id="KW-1133">Transmembrane helix</keyword>
<gene>
    <name evidence="3" type="ORF">BD410DRAFT_837415</name>
</gene>
<dbReference type="Pfam" id="PF20151">
    <property type="entry name" value="DUF6533"/>
    <property type="match status" value="1"/>
</dbReference>
<protein>
    <recommendedName>
        <fullName evidence="2">DUF6533 domain-containing protein</fullName>
    </recommendedName>
</protein>
<dbReference type="OrthoDB" id="3349377at2759"/>
<evidence type="ECO:0000313" key="4">
    <source>
        <dbReference type="Proteomes" id="UP000294933"/>
    </source>
</evidence>
<evidence type="ECO:0000313" key="3">
    <source>
        <dbReference type="EMBL" id="TDL25183.1"/>
    </source>
</evidence>
<keyword evidence="4" id="KW-1185">Reference proteome</keyword>
<feature type="domain" description="DUF6533" evidence="2">
    <location>
        <begin position="20"/>
        <end position="65"/>
    </location>
</feature>
<accession>A0A4Y7QBY4</accession>
<keyword evidence="1" id="KW-0812">Transmembrane</keyword>
<proteinExistence type="predicted"/>
<dbReference type="VEuPathDB" id="FungiDB:BD410DRAFT_837415"/>
<dbReference type="STRING" id="50990.A0A4Y7QBY4"/>
<dbReference type="Proteomes" id="UP000294933">
    <property type="component" value="Unassembled WGS sequence"/>
</dbReference>
<reference evidence="3 4" key="1">
    <citation type="submission" date="2018-06" db="EMBL/GenBank/DDBJ databases">
        <title>A transcriptomic atlas of mushroom development highlights an independent origin of complex multicellularity.</title>
        <authorList>
            <consortium name="DOE Joint Genome Institute"/>
            <person name="Krizsan K."/>
            <person name="Almasi E."/>
            <person name="Merenyi Z."/>
            <person name="Sahu N."/>
            <person name="Viragh M."/>
            <person name="Koszo T."/>
            <person name="Mondo S."/>
            <person name="Kiss B."/>
            <person name="Balint B."/>
            <person name="Kues U."/>
            <person name="Barry K."/>
            <person name="Hegedus J.C."/>
            <person name="Henrissat B."/>
            <person name="Johnson J."/>
            <person name="Lipzen A."/>
            <person name="Ohm R."/>
            <person name="Nagy I."/>
            <person name="Pangilinan J."/>
            <person name="Yan J."/>
            <person name="Xiong Y."/>
            <person name="Grigoriev I.V."/>
            <person name="Hibbett D.S."/>
            <person name="Nagy L.G."/>
        </authorList>
    </citation>
    <scope>NUCLEOTIDE SEQUENCE [LARGE SCALE GENOMIC DNA]</scope>
    <source>
        <strain evidence="3 4">SZMC22713</strain>
    </source>
</reference>
<dbReference type="AlphaFoldDB" id="A0A4Y7QBY4"/>